<proteinExistence type="predicted"/>
<dbReference type="SUPFAM" id="SSF48452">
    <property type="entry name" value="TPR-like"/>
    <property type="match status" value="1"/>
</dbReference>
<dbReference type="InterPro" id="IPR029030">
    <property type="entry name" value="Caspase-like_dom_sf"/>
</dbReference>
<evidence type="ECO:0000313" key="2">
    <source>
        <dbReference type="EMBL" id="GLL04650.1"/>
    </source>
</evidence>
<gene>
    <name evidence="2" type="ORF">GCM10017581_063970</name>
</gene>
<accession>A0A9W6KPH4</accession>
<comment type="caution">
    <text evidence="2">The sequence shown here is derived from an EMBL/GenBank/DDBJ whole genome shotgun (WGS) entry which is preliminary data.</text>
</comment>
<dbReference type="Gene3D" id="3.40.50.1460">
    <property type="match status" value="1"/>
</dbReference>
<dbReference type="InterPro" id="IPR018247">
    <property type="entry name" value="EF_Hand_1_Ca_BS"/>
</dbReference>
<dbReference type="GO" id="GO:0004197">
    <property type="term" value="F:cysteine-type endopeptidase activity"/>
    <property type="evidence" value="ECO:0007669"/>
    <property type="project" value="InterPro"/>
</dbReference>
<dbReference type="GO" id="GO:0006508">
    <property type="term" value="P:proteolysis"/>
    <property type="evidence" value="ECO:0007669"/>
    <property type="project" value="InterPro"/>
</dbReference>
<feature type="domain" description="Peptidase C14 caspase" evidence="1">
    <location>
        <begin position="4"/>
        <end position="235"/>
    </location>
</feature>
<dbReference type="RefSeq" id="WP_261961826.1">
    <property type="nucleotide sequence ID" value="NZ_BAAAXA010000001.1"/>
</dbReference>
<name>A0A9W6KPH4_9ACTN</name>
<dbReference type="NCBIfam" id="NF047832">
    <property type="entry name" value="caspase_w_EACC1"/>
    <property type="match status" value="1"/>
</dbReference>
<dbReference type="AlphaFoldDB" id="A0A9W6KPH4"/>
<evidence type="ECO:0000313" key="3">
    <source>
        <dbReference type="Proteomes" id="UP001143480"/>
    </source>
</evidence>
<dbReference type="Pfam" id="PF00656">
    <property type="entry name" value="Peptidase_C14"/>
    <property type="match status" value="1"/>
</dbReference>
<keyword evidence="3" id="KW-1185">Reference proteome</keyword>
<dbReference type="EMBL" id="BSFP01000048">
    <property type="protein sequence ID" value="GLL04650.1"/>
    <property type="molecule type" value="Genomic_DNA"/>
</dbReference>
<reference evidence="2" key="2">
    <citation type="submission" date="2023-01" db="EMBL/GenBank/DDBJ databases">
        <authorList>
            <person name="Sun Q."/>
            <person name="Evtushenko L."/>
        </authorList>
    </citation>
    <scope>NUCLEOTIDE SEQUENCE</scope>
    <source>
        <strain evidence="2">VKM Ac-1321</strain>
    </source>
</reference>
<dbReference type="PROSITE" id="PS00018">
    <property type="entry name" value="EF_HAND_1"/>
    <property type="match status" value="1"/>
</dbReference>
<dbReference type="Gene3D" id="1.25.40.10">
    <property type="entry name" value="Tetratricopeptide repeat domain"/>
    <property type="match status" value="1"/>
</dbReference>
<evidence type="ECO:0000259" key="1">
    <source>
        <dbReference type="Pfam" id="PF00656"/>
    </source>
</evidence>
<dbReference type="InterPro" id="IPR011990">
    <property type="entry name" value="TPR-like_helical_dom_sf"/>
</dbReference>
<sequence>MTARRALLVASASYADPRLTTLRTPSHDVDGLAQVLTDPAIGAFTVRKVVNQTDATVRREVGRFLRQADRRDTLLLFFGCHGVTDLDGQLHLTAHDTVVSDLEVTALPAELLSRLIDRSPSRRVILILDCCYSGAISRSMARRGGDLDLGAVFAGQGEGRAVLTASRAEEYAWEPAGGAVRLVDNPLHSVFAEALVEGLRTGEADVDQDGEVSVEDLYQYTYGRVRAKGSHQTPSRWTFSHGTLFVAHRAPATRPTGLTTKSAAKPAGARSPWDATLLHWAFPVTAQVGQHLRARARTGAEAQAWGALANGQVGAGAAAFQAALDADRSSGTAWWGRAVCHAAQANWPAAAACFEQAGDTLGADPDDPAGLPLYCGAMLLGATTSLEAHPARARDLVDAALERAPYCPELLAYRGILLDRQADLADAFRLSPDLVADFTAVGVEVGAAATEAVASAERDLAALIRVLAGIDVARGDGPRPPPVRPSHLASAADRLGEYRNLVRQQRFMIANEISKLQILTDELLAKAVDFRTMTLVRVIREWISDGSTVLAQTDRPVSVHVIGVPSRTERLR</sequence>
<reference evidence="2" key="1">
    <citation type="journal article" date="2014" name="Int. J. Syst. Evol. Microbiol.">
        <title>Complete genome sequence of Corynebacterium casei LMG S-19264T (=DSM 44701T), isolated from a smear-ripened cheese.</title>
        <authorList>
            <consortium name="US DOE Joint Genome Institute (JGI-PGF)"/>
            <person name="Walter F."/>
            <person name="Albersmeier A."/>
            <person name="Kalinowski J."/>
            <person name="Ruckert C."/>
        </authorList>
    </citation>
    <scope>NUCLEOTIDE SEQUENCE</scope>
    <source>
        <strain evidence="2">VKM Ac-1321</strain>
    </source>
</reference>
<protein>
    <recommendedName>
        <fullName evidence="1">Peptidase C14 caspase domain-containing protein</fullName>
    </recommendedName>
</protein>
<dbReference type="InterPro" id="IPR011600">
    <property type="entry name" value="Pept_C14_caspase"/>
</dbReference>
<dbReference type="SUPFAM" id="SSF52129">
    <property type="entry name" value="Caspase-like"/>
    <property type="match status" value="1"/>
</dbReference>
<dbReference type="Proteomes" id="UP001143480">
    <property type="component" value="Unassembled WGS sequence"/>
</dbReference>
<organism evidence="2 3">
    <name type="scientific">Dactylosporangium matsuzakiense</name>
    <dbReference type="NCBI Taxonomy" id="53360"/>
    <lineage>
        <taxon>Bacteria</taxon>
        <taxon>Bacillati</taxon>
        <taxon>Actinomycetota</taxon>
        <taxon>Actinomycetes</taxon>
        <taxon>Micromonosporales</taxon>
        <taxon>Micromonosporaceae</taxon>
        <taxon>Dactylosporangium</taxon>
    </lineage>
</organism>